<keyword evidence="4" id="KW-1185">Reference proteome</keyword>
<dbReference type="EMBL" id="FNQJ01000024">
    <property type="protein sequence ID" value="SEA70208.1"/>
    <property type="molecule type" value="Genomic_DNA"/>
</dbReference>
<accession>A0A1H4DCA5</accession>
<dbReference type="AlphaFoldDB" id="A0A1H4DCA5"/>
<dbReference type="GeneID" id="34232485"/>
<dbReference type="RefSeq" id="WP_092699647.1">
    <property type="nucleotide sequence ID" value="NZ_FNQJ01000024.1"/>
</dbReference>
<organism evidence="3 4">
    <name type="scientific">Acidovorax soli</name>
    <dbReference type="NCBI Taxonomy" id="592050"/>
    <lineage>
        <taxon>Bacteria</taxon>
        <taxon>Pseudomonadati</taxon>
        <taxon>Pseudomonadota</taxon>
        <taxon>Betaproteobacteria</taxon>
        <taxon>Burkholderiales</taxon>
        <taxon>Comamonadaceae</taxon>
        <taxon>Acidovorax</taxon>
    </lineage>
</organism>
<dbReference type="Pfam" id="PF04326">
    <property type="entry name" value="SLFN_AlbA_2"/>
    <property type="match status" value="1"/>
</dbReference>
<feature type="compositionally biased region" description="Polar residues" evidence="1">
    <location>
        <begin position="546"/>
        <end position="556"/>
    </location>
</feature>
<name>A0A1H4DCA5_9BURK</name>
<evidence type="ECO:0000313" key="3">
    <source>
        <dbReference type="EMBL" id="SEA70208.1"/>
    </source>
</evidence>
<evidence type="ECO:0000256" key="1">
    <source>
        <dbReference type="SAM" id="MobiDB-lite"/>
    </source>
</evidence>
<evidence type="ECO:0000259" key="2">
    <source>
        <dbReference type="Pfam" id="PF04326"/>
    </source>
</evidence>
<dbReference type="Gene3D" id="3.30.950.30">
    <property type="entry name" value="Schlafen, AAA domain"/>
    <property type="match status" value="1"/>
</dbReference>
<dbReference type="STRING" id="592050.SAMN05421875_1246"/>
<protein>
    <submittedName>
        <fullName evidence="3">Predicted transcriptional regulator, contains HTH domain</fullName>
    </submittedName>
</protein>
<feature type="compositionally biased region" description="Low complexity" evidence="1">
    <location>
        <begin position="517"/>
        <end position="528"/>
    </location>
</feature>
<evidence type="ECO:0000313" key="4">
    <source>
        <dbReference type="Proteomes" id="UP000199002"/>
    </source>
</evidence>
<feature type="domain" description="Schlafen AlbA-2" evidence="2">
    <location>
        <begin position="18"/>
        <end position="144"/>
    </location>
</feature>
<sequence>MFSPTSLEDLALLRETVELECKLAQGQNGQGEVPKDFWPTYSAMANAHGGVVLLGVREKDGAFSIAGIANPAKVRADLFNNLNNLGKVSANLLTDADVQELVLGDKSILVVRIPQAMRKQRPVFLNGQPFGHTYKRLNDGDRPCDEETVKRMLAEQVEDERDARILPGFGMGDIDGESLRIYRQMLKDEKPGHPYLEQDDFTFLTSLRGWRRDRQTGQEGMTLAGLLMFGTWAAIQEAAPHYFLDYQERPEAKTELRWVDRLVPDGTWTGNLFEFYRRVYRKLVADLKVPFSLKDGQRQDDTPVHVALREALVNTLVHADYTGRVSVLVVKRPDMFGFRNPGLLRLPVEQVIRGGESDCRNRILHQMFLLIGLGERGGSGMPKIYSGWQSCHWRQPLLREKDMPEQTLLELHMLDLLPPAVLDALRARFGASFDQVGALDRMILSTAVIEGVVNHARMTEISPQHPHDISLALARLERDGMLLSQGQSRGKVYYLPGAAPVTPEQVFPAAFSFGSNGTSSGSSTASSGTKEDTSGSDQPVRPEQATPRTTEGVNTHTATRDEHGCLLSPLLDAPVLDDLSALSDTLKDDLLRRAALPRGKARLERPAMVEVILSVCEGRYVRLSALAELLNRDPDGLRKGYLDALVREHRIRRAFPGTPTHELQSYRKAEE</sequence>
<proteinExistence type="predicted"/>
<dbReference type="Proteomes" id="UP000199002">
    <property type="component" value="Unassembled WGS sequence"/>
</dbReference>
<dbReference type="Gene3D" id="3.30.565.60">
    <property type="match status" value="1"/>
</dbReference>
<feature type="region of interest" description="Disordered" evidence="1">
    <location>
        <begin position="517"/>
        <end position="556"/>
    </location>
</feature>
<dbReference type="InterPro" id="IPR038475">
    <property type="entry name" value="RecG_C_sf"/>
</dbReference>
<gene>
    <name evidence="3" type="ORF">SAMN05421875_1246</name>
</gene>
<dbReference type="PANTHER" id="PTHR30595">
    <property type="entry name" value="GLPR-RELATED TRANSCRIPTIONAL REPRESSOR"/>
    <property type="match status" value="1"/>
</dbReference>
<dbReference type="InterPro" id="IPR038461">
    <property type="entry name" value="Schlafen_AlbA_2_dom_sf"/>
</dbReference>
<dbReference type="InterPro" id="IPR007421">
    <property type="entry name" value="Schlafen_AlbA_2_dom"/>
</dbReference>
<dbReference type="PANTHER" id="PTHR30595:SF6">
    <property type="entry name" value="SCHLAFEN ALBA-2 DOMAIN-CONTAINING PROTEIN"/>
    <property type="match status" value="1"/>
</dbReference>
<reference evidence="4" key="1">
    <citation type="submission" date="2016-10" db="EMBL/GenBank/DDBJ databases">
        <authorList>
            <person name="Varghese N."/>
            <person name="Submissions S."/>
        </authorList>
    </citation>
    <scope>NUCLEOTIDE SEQUENCE [LARGE SCALE GENOMIC DNA]</scope>
    <source>
        <strain evidence="4">DSM 25157</strain>
    </source>
</reference>